<dbReference type="InterPro" id="IPR005471">
    <property type="entry name" value="Tscrpt_reg_IclR_N"/>
</dbReference>
<accession>A0ABW2TR64</accession>
<dbReference type="EMBL" id="JBHTEY010000004">
    <property type="protein sequence ID" value="MFC7615743.1"/>
    <property type="molecule type" value="Genomic_DNA"/>
</dbReference>
<evidence type="ECO:0000259" key="4">
    <source>
        <dbReference type="PROSITE" id="PS51077"/>
    </source>
</evidence>
<keyword evidence="2" id="KW-0238">DNA-binding</keyword>
<evidence type="ECO:0000313" key="7">
    <source>
        <dbReference type="Proteomes" id="UP001596512"/>
    </source>
</evidence>
<dbReference type="InterPro" id="IPR014757">
    <property type="entry name" value="Tscrpt_reg_IclR_C"/>
</dbReference>
<dbReference type="SUPFAM" id="SSF55781">
    <property type="entry name" value="GAF domain-like"/>
    <property type="match status" value="1"/>
</dbReference>
<dbReference type="PANTHER" id="PTHR30136:SF24">
    <property type="entry name" value="HTH-TYPE TRANSCRIPTIONAL REPRESSOR ALLR"/>
    <property type="match status" value="1"/>
</dbReference>
<sequence length="245" mass="26695">MKSADRTVDVLEVLADSDRKLTLAELQRALEVPKSSLHGILRTLVARGWVETDERGSAYGIGLRALRTGAAFLDRDPVVRAAGSVLARLRRQLDETVHLARLDGGEVVYLASRESQHHLRVMSRIGRRLPAHATALGKALLAHRDWEEVTLLLPDKPAALTDLTVTDRDGLRAEWEQTRLRGWAHEDGQNTPGLVCFAVAVPGVPVVDAISCSIPANRVTDAHRDQVVEALLVAVEEISALAGAR</sequence>
<feature type="domain" description="HTH iclR-type" evidence="4">
    <location>
        <begin position="1"/>
        <end position="63"/>
    </location>
</feature>
<dbReference type="PROSITE" id="PS51078">
    <property type="entry name" value="ICLR_ED"/>
    <property type="match status" value="1"/>
</dbReference>
<dbReference type="Pfam" id="PF01614">
    <property type="entry name" value="IclR_C"/>
    <property type="match status" value="1"/>
</dbReference>
<evidence type="ECO:0000259" key="5">
    <source>
        <dbReference type="PROSITE" id="PS51078"/>
    </source>
</evidence>
<protein>
    <submittedName>
        <fullName evidence="6">IclR family transcriptional regulator</fullName>
    </submittedName>
</protein>
<comment type="caution">
    <text evidence="6">The sequence shown here is derived from an EMBL/GenBank/DDBJ whole genome shotgun (WGS) entry which is preliminary data.</text>
</comment>
<feature type="domain" description="IclR-ED" evidence="5">
    <location>
        <begin position="64"/>
        <end position="244"/>
    </location>
</feature>
<evidence type="ECO:0000256" key="2">
    <source>
        <dbReference type="ARBA" id="ARBA00023125"/>
    </source>
</evidence>
<evidence type="ECO:0000256" key="1">
    <source>
        <dbReference type="ARBA" id="ARBA00023015"/>
    </source>
</evidence>
<evidence type="ECO:0000313" key="6">
    <source>
        <dbReference type="EMBL" id="MFC7615743.1"/>
    </source>
</evidence>
<keyword evidence="1" id="KW-0805">Transcription regulation</keyword>
<dbReference type="InterPro" id="IPR050707">
    <property type="entry name" value="HTH_MetabolicPath_Reg"/>
</dbReference>
<dbReference type="SMART" id="SM00346">
    <property type="entry name" value="HTH_ICLR"/>
    <property type="match status" value="1"/>
</dbReference>
<dbReference type="Gene3D" id="3.30.450.40">
    <property type="match status" value="1"/>
</dbReference>
<dbReference type="PANTHER" id="PTHR30136">
    <property type="entry name" value="HELIX-TURN-HELIX TRANSCRIPTIONAL REGULATOR, ICLR FAMILY"/>
    <property type="match status" value="1"/>
</dbReference>
<dbReference type="InterPro" id="IPR029016">
    <property type="entry name" value="GAF-like_dom_sf"/>
</dbReference>
<dbReference type="InterPro" id="IPR036388">
    <property type="entry name" value="WH-like_DNA-bd_sf"/>
</dbReference>
<proteinExistence type="predicted"/>
<gene>
    <name evidence="6" type="ORF">ACFQV2_21865</name>
</gene>
<name>A0ABW2TR64_9PSEU</name>
<keyword evidence="3" id="KW-0804">Transcription</keyword>
<dbReference type="Gene3D" id="1.10.10.10">
    <property type="entry name" value="Winged helix-like DNA-binding domain superfamily/Winged helix DNA-binding domain"/>
    <property type="match status" value="1"/>
</dbReference>
<dbReference type="Proteomes" id="UP001596512">
    <property type="component" value="Unassembled WGS sequence"/>
</dbReference>
<evidence type="ECO:0000256" key="3">
    <source>
        <dbReference type="ARBA" id="ARBA00023163"/>
    </source>
</evidence>
<dbReference type="InterPro" id="IPR036390">
    <property type="entry name" value="WH_DNA-bd_sf"/>
</dbReference>
<dbReference type="Pfam" id="PF09339">
    <property type="entry name" value="HTH_IclR"/>
    <property type="match status" value="1"/>
</dbReference>
<reference evidence="7" key="1">
    <citation type="journal article" date="2019" name="Int. J. Syst. Evol. Microbiol.">
        <title>The Global Catalogue of Microorganisms (GCM) 10K type strain sequencing project: providing services to taxonomists for standard genome sequencing and annotation.</title>
        <authorList>
            <consortium name="The Broad Institute Genomics Platform"/>
            <consortium name="The Broad Institute Genome Sequencing Center for Infectious Disease"/>
            <person name="Wu L."/>
            <person name="Ma J."/>
        </authorList>
    </citation>
    <scope>NUCLEOTIDE SEQUENCE [LARGE SCALE GENOMIC DNA]</scope>
    <source>
        <strain evidence="7">JCM 17695</strain>
    </source>
</reference>
<dbReference type="PROSITE" id="PS51077">
    <property type="entry name" value="HTH_ICLR"/>
    <property type="match status" value="1"/>
</dbReference>
<dbReference type="SUPFAM" id="SSF46785">
    <property type="entry name" value="Winged helix' DNA-binding domain"/>
    <property type="match status" value="1"/>
</dbReference>
<keyword evidence="7" id="KW-1185">Reference proteome</keyword>
<organism evidence="6 7">
    <name type="scientific">Actinokineospora soli</name>
    <dbReference type="NCBI Taxonomy" id="1048753"/>
    <lineage>
        <taxon>Bacteria</taxon>
        <taxon>Bacillati</taxon>
        <taxon>Actinomycetota</taxon>
        <taxon>Actinomycetes</taxon>
        <taxon>Pseudonocardiales</taxon>
        <taxon>Pseudonocardiaceae</taxon>
        <taxon>Actinokineospora</taxon>
    </lineage>
</organism>